<dbReference type="GO" id="GO:0008234">
    <property type="term" value="F:cysteine-type peptidase activity"/>
    <property type="evidence" value="ECO:0007669"/>
    <property type="project" value="UniProtKB-KW"/>
</dbReference>
<proteinExistence type="inferred from homology"/>
<dbReference type="InterPro" id="IPR003653">
    <property type="entry name" value="Peptidase_C48_C"/>
</dbReference>
<evidence type="ECO:0000256" key="3">
    <source>
        <dbReference type="ARBA" id="ARBA00022801"/>
    </source>
</evidence>
<dbReference type="GO" id="GO:0006508">
    <property type="term" value="P:proteolysis"/>
    <property type="evidence" value="ECO:0007669"/>
    <property type="project" value="UniProtKB-KW"/>
</dbReference>
<dbReference type="OrthoDB" id="5065855at2759"/>
<dbReference type="GO" id="GO:0019784">
    <property type="term" value="F:deNEDDylase activity"/>
    <property type="evidence" value="ECO:0007669"/>
    <property type="project" value="InterPro"/>
</dbReference>
<dbReference type="AlphaFoldDB" id="E3NDC1"/>
<feature type="domain" description="Ubiquitin-like protease family profile" evidence="5">
    <location>
        <begin position="1"/>
        <end position="102"/>
    </location>
</feature>
<keyword evidence="2" id="KW-0645">Protease</keyword>
<dbReference type="SUPFAM" id="SSF54001">
    <property type="entry name" value="Cysteine proteinases"/>
    <property type="match status" value="1"/>
</dbReference>
<dbReference type="PANTHER" id="PTHR46468:SF1">
    <property type="entry name" value="SENTRIN-SPECIFIC PROTEASE 8"/>
    <property type="match status" value="1"/>
</dbReference>
<dbReference type="Proteomes" id="UP000008281">
    <property type="component" value="Unassembled WGS sequence"/>
</dbReference>
<protein>
    <submittedName>
        <fullName evidence="6">CRE-ULP-3 protein</fullName>
    </submittedName>
</protein>
<dbReference type="PROSITE" id="PS50600">
    <property type="entry name" value="ULP_PROTEASE"/>
    <property type="match status" value="1"/>
</dbReference>
<dbReference type="MEROPS" id="C48.A13"/>
<dbReference type="GO" id="GO:0000338">
    <property type="term" value="P:protein deneddylation"/>
    <property type="evidence" value="ECO:0007669"/>
    <property type="project" value="TreeGrafter"/>
</dbReference>
<evidence type="ECO:0000256" key="2">
    <source>
        <dbReference type="ARBA" id="ARBA00022670"/>
    </source>
</evidence>
<evidence type="ECO:0000313" key="7">
    <source>
        <dbReference type="Proteomes" id="UP000008281"/>
    </source>
</evidence>
<evidence type="ECO:0000259" key="5">
    <source>
        <dbReference type="PROSITE" id="PS50600"/>
    </source>
</evidence>
<accession>E3NDC1</accession>
<evidence type="ECO:0000256" key="4">
    <source>
        <dbReference type="ARBA" id="ARBA00022807"/>
    </source>
</evidence>
<dbReference type="InParanoid" id="E3NDC1"/>
<name>E3NDC1_CAERE</name>
<evidence type="ECO:0000313" key="6">
    <source>
        <dbReference type="EMBL" id="EFO93572.1"/>
    </source>
</evidence>
<comment type="similarity">
    <text evidence="1">Belongs to the peptidase C48 family.</text>
</comment>
<dbReference type="HOGENOM" id="CLU_1919010_0_0_1"/>
<dbReference type="STRING" id="31234.E3NDC1"/>
<keyword evidence="4" id="KW-0788">Thiol protease</keyword>
<dbReference type="FunCoup" id="E3NDC1">
    <property type="interactions" value="1197"/>
</dbReference>
<gene>
    <name evidence="6" type="primary">Cre-ulp-3</name>
    <name evidence="6" type="ORF">CRE_02621</name>
</gene>
<organism evidence="7">
    <name type="scientific">Caenorhabditis remanei</name>
    <name type="common">Caenorhabditis vulgaris</name>
    <dbReference type="NCBI Taxonomy" id="31234"/>
    <lineage>
        <taxon>Eukaryota</taxon>
        <taxon>Metazoa</taxon>
        <taxon>Ecdysozoa</taxon>
        <taxon>Nematoda</taxon>
        <taxon>Chromadorea</taxon>
        <taxon>Rhabditida</taxon>
        <taxon>Rhabditina</taxon>
        <taxon>Rhabditomorpha</taxon>
        <taxon>Rhabditoidea</taxon>
        <taxon>Rhabditidae</taxon>
        <taxon>Peloderinae</taxon>
        <taxon>Caenorhabditis</taxon>
    </lineage>
</organism>
<dbReference type="eggNOG" id="KOG3246">
    <property type="taxonomic scope" value="Eukaryota"/>
</dbReference>
<dbReference type="EMBL" id="DS268608">
    <property type="protein sequence ID" value="EFO93572.1"/>
    <property type="molecule type" value="Genomic_DNA"/>
</dbReference>
<dbReference type="Gene3D" id="3.40.395.10">
    <property type="entry name" value="Adenoviral Proteinase, Chain A"/>
    <property type="match status" value="1"/>
</dbReference>
<keyword evidence="3" id="KW-0378">Hydrolase</keyword>
<evidence type="ECO:0000256" key="1">
    <source>
        <dbReference type="ARBA" id="ARBA00005234"/>
    </source>
</evidence>
<dbReference type="InterPro" id="IPR038765">
    <property type="entry name" value="Papain-like_cys_pep_sf"/>
</dbReference>
<reference evidence="6" key="1">
    <citation type="submission" date="2007-07" db="EMBL/GenBank/DDBJ databases">
        <title>PCAP assembly of the Caenorhabditis remanei genome.</title>
        <authorList>
            <consortium name="The Caenorhabditis remanei Sequencing Consortium"/>
            <person name="Wilson R.K."/>
        </authorList>
    </citation>
    <scope>NUCLEOTIDE SEQUENCE [LARGE SCALE GENOMIC DNA]</scope>
    <source>
        <strain evidence="6">PB4641</strain>
    </source>
</reference>
<dbReference type="Pfam" id="PF02902">
    <property type="entry name" value="Peptidase_C48"/>
    <property type="match status" value="1"/>
</dbReference>
<dbReference type="PANTHER" id="PTHR46468">
    <property type="entry name" value="SENTRIN-SPECIFIC PROTEASE 8"/>
    <property type="match status" value="1"/>
</dbReference>
<sequence length="132" mass="15364">MNFPLKNSFFQIAFITNNNTDVTRPNGGSHWSLLLFDRPSDTFIHFDSSSRYNHQTAEILAKKSKKLVKQRKIGTEIVAARCLQQRNSTDCGLYVANFLSVLMEKRDIKSVESMKKIEKTRSFWRDLILNFE</sequence>
<dbReference type="InterPro" id="IPR044613">
    <property type="entry name" value="Nep1/2-like"/>
</dbReference>
<keyword evidence="7" id="KW-1185">Reference proteome</keyword>